<reference evidence="16 17" key="1">
    <citation type="submission" date="2020-04" db="EMBL/GenBank/DDBJ databases">
        <authorList>
            <person name="Alioto T."/>
            <person name="Alioto T."/>
            <person name="Gomez Garrido J."/>
        </authorList>
    </citation>
    <scope>NUCLEOTIDE SEQUENCE [LARGE SCALE GENOMIC DNA]</scope>
</reference>
<dbReference type="GO" id="GO:0030041">
    <property type="term" value="P:actin filament polymerization"/>
    <property type="evidence" value="ECO:0007669"/>
    <property type="project" value="TreeGrafter"/>
</dbReference>
<keyword evidence="17" id="KW-1185">Reference proteome</keyword>
<dbReference type="SUPFAM" id="SSF57903">
    <property type="entry name" value="FYVE/PHD zinc finger"/>
    <property type="match status" value="1"/>
</dbReference>
<evidence type="ECO:0000256" key="5">
    <source>
        <dbReference type="ARBA" id="ARBA00022448"/>
    </source>
</evidence>
<feature type="region of interest" description="Disordered" evidence="14">
    <location>
        <begin position="593"/>
        <end position="640"/>
    </location>
</feature>
<proteinExistence type="inferred from homology"/>
<dbReference type="GO" id="GO:0015031">
    <property type="term" value="P:protein transport"/>
    <property type="evidence" value="ECO:0007669"/>
    <property type="project" value="UniProtKB-KW"/>
</dbReference>
<keyword evidence="11" id="KW-0009">Actin-binding</keyword>
<dbReference type="GO" id="GO:0030659">
    <property type="term" value="C:cytoplasmic vesicle membrane"/>
    <property type="evidence" value="ECO:0007669"/>
    <property type="project" value="UniProtKB-SubCell"/>
</dbReference>
<evidence type="ECO:0000313" key="16">
    <source>
        <dbReference type="EMBL" id="CAB3383637.1"/>
    </source>
</evidence>
<dbReference type="Gene3D" id="1.10.510.10">
    <property type="entry name" value="Transferase(Phosphotransferase) domain 1"/>
    <property type="match status" value="1"/>
</dbReference>
<protein>
    <recommendedName>
        <fullName evidence="15">KIND domain-containing protein</fullName>
    </recommendedName>
</protein>
<name>A0A8S1DS41_9INSE</name>
<dbReference type="GO" id="GO:0048193">
    <property type="term" value="P:Golgi vesicle transport"/>
    <property type="evidence" value="ECO:0007669"/>
    <property type="project" value="TreeGrafter"/>
</dbReference>
<dbReference type="PANTHER" id="PTHR21345:SF3">
    <property type="entry name" value="PROTEIN SPIRE"/>
    <property type="match status" value="1"/>
</dbReference>
<evidence type="ECO:0000256" key="3">
    <source>
        <dbReference type="ARBA" id="ARBA00004413"/>
    </source>
</evidence>
<sequence>MHHSTAGGRPFTSSQQKLTFHLGLTIFKALEFGFQEEEERRLGADLERLIDLMTTEPVSGEDASEKPETDDEGIEQDSGDGTDDAAVAKVPPFSFDSGPLHTIITKVIEHFCVRQSSQQRGQTEAHYRAVCRALVAEALELASFLERVSQGTQSLPCMQVDPDTCHDLDQLKFTDWARLWMQVIQELRTGVQLKKVQAGGPCLRNHPTIEYELTPYEILMDDIRAKRYKLNKVMVDGEIPQKVKQDAHAIILEFIRSRPPLRKASERKLGPAPDRAPSPRELLMESIKQEHRLRPSSSPIKRPNLVRADTSPQTLLKEPTREPEGTPMRRLIQVDFSKFQDEIEDDDDDLICSLDSPTSPAAPVPAPRSNVNPWRRTAYDLATQCPSRRATLRRRHTVVGTKDEKAENEVNDELPAKRCSHAFDAEKGEEAEEDDETKTHTSLGSCELNWSRSSLQDELLQSSHWQSAMECLSLTLEEIVHIRSVLTKAELDGLPVEGRIKEEVEKRKVCFLCMKTRFSIFGPWGQKCKLCQRTVCSKCCDKMRIPTEHFSRVPVFALSPGLSSPEGSDDGSSSPTFGRALMNRLLAAAPAAAAPAPAPKAPQRFNSVGSAPTSPTLTRRTTSTISATPTQLQSDTPPPLKVELETISPAEVNGKEGPEEQPQSLPVHVDKPTPAQRGFLMRSKTLGRPSVMDKTAEKLKGLQMIVCLDCKTMVLQIIKTSRTSRNQAIKNLSLSISPVY</sequence>
<keyword evidence="10" id="KW-0472">Membrane</keyword>
<dbReference type="GO" id="GO:0045010">
    <property type="term" value="P:actin nucleation"/>
    <property type="evidence" value="ECO:0007669"/>
    <property type="project" value="InterPro"/>
</dbReference>
<dbReference type="InterPro" id="IPR011019">
    <property type="entry name" value="KIND_dom"/>
</dbReference>
<dbReference type="GO" id="GO:0008017">
    <property type="term" value="F:microtubule binding"/>
    <property type="evidence" value="ECO:0007669"/>
    <property type="project" value="TreeGrafter"/>
</dbReference>
<dbReference type="EMBL" id="CADEPI010000317">
    <property type="protein sequence ID" value="CAB3383637.1"/>
    <property type="molecule type" value="Genomic_DNA"/>
</dbReference>
<evidence type="ECO:0000256" key="12">
    <source>
        <dbReference type="ARBA" id="ARBA00023212"/>
    </source>
</evidence>
<dbReference type="InterPro" id="IPR011011">
    <property type="entry name" value="Znf_FYVE_PHD"/>
</dbReference>
<feature type="domain" description="KIND" evidence="15">
    <location>
        <begin position="1"/>
        <end position="141"/>
    </location>
</feature>
<keyword evidence="9" id="KW-0653">Protein transport</keyword>
<keyword evidence="13" id="KW-0968">Cytoplasmic vesicle</keyword>
<keyword evidence="6" id="KW-1003">Cell membrane</keyword>
<gene>
    <name evidence="16" type="ORF">CLODIP_2_CD08325</name>
</gene>
<dbReference type="CDD" id="cd22068">
    <property type="entry name" value="WH2_DmSpire_r3-like"/>
    <property type="match status" value="1"/>
</dbReference>
<dbReference type="CDD" id="cd22066">
    <property type="entry name" value="WH2_Spire"/>
    <property type="match status" value="1"/>
</dbReference>
<evidence type="ECO:0000313" key="17">
    <source>
        <dbReference type="Proteomes" id="UP000494165"/>
    </source>
</evidence>
<dbReference type="AlphaFoldDB" id="A0A8S1DS41"/>
<dbReference type="PROSITE" id="PS51377">
    <property type="entry name" value="KIND"/>
    <property type="match status" value="1"/>
</dbReference>
<dbReference type="GO" id="GO:0005886">
    <property type="term" value="C:plasma membrane"/>
    <property type="evidence" value="ECO:0007669"/>
    <property type="project" value="UniProtKB-SubCell"/>
</dbReference>
<evidence type="ECO:0000256" key="14">
    <source>
        <dbReference type="SAM" id="MobiDB-lite"/>
    </source>
</evidence>
<evidence type="ECO:0000256" key="11">
    <source>
        <dbReference type="ARBA" id="ARBA00023203"/>
    </source>
</evidence>
<comment type="similarity">
    <text evidence="4">Belongs to the spire family.</text>
</comment>
<keyword evidence="12" id="KW-0206">Cytoskeleton</keyword>
<evidence type="ECO:0000259" key="15">
    <source>
        <dbReference type="PROSITE" id="PS51377"/>
    </source>
</evidence>
<feature type="region of interest" description="Disordered" evidence="14">
    <location>
        <begin position="53"/>
        <end position="88"/>
    </location>
</feature>
<feature type="compositionally biased region" description="Low complexity" evidence="14">
    <location>
        <begin position="610"/>
        <end position="630"/>
    </location>
</feature>
<evidence type="ECO:0000256" key="4">
    <source>
        <dbReference type="ARBA" id="ARBA00010956"/>
    </source>
</evidence>
<evidence type="ECO:0000256" key="13">
    <source>
        <dbReference type="ARBA" id="ARBA00023329"/>
    </source>
</evidence>
<dbReference type="GO" id="GO:0051639">
    <property type="term" value="P:actin filament network formation"/>
    <property type="evidence" value="ECO:0007669"/>
    <property type="project" value="TreeGrafter"/>
</dbReference>
<dbReference type="PANTHER" id="PTHR21345">
    <property type="entry name" value="SPIRE"/>
    <property type="match status" value="1"/>
</dbReference>
<evidence type="ECO:0000256" key="8">
    <source>
        <dbReference type="ARBA" id="ARBA00022737"/>
    </source>
</evidence>
<dbReference type="GO" id="GO:0051295">
    <property type="term" value="P:establishment of meiotic spindle localization"/>
    <property type="evidence" value="ECO:0007669"/>
    <property type="project" value="TreeGrafter"/>
</dbReference>
<evidence type="ECO:0000256" key="6">
    <source>
        <dbReference type="ARBA" id="ARBA00022475"/>
    </source>
</evidence>
<dbReference type="InterPro" id="IPR029901">
    <property type="entry name" value="Spire"/>
</dbReference>
<dbReference type="Proteomes" id="UP000494165">
    <property type="component" value="Unassembled WGS sequence"/>
</dbReference>
<keyword evidence="7" id="KW-0963">Cytoplasm</keyword>
<evidence type="ECO:0000256" key="2">
    <source>
        <dbReference type="ARBA" id="ARBA00004245"/>
    </source>
</evidence>
<feature type="compositionally biased region" description="Acidic residues" evidence="14">
    <location>
        <begin position="68"/>
        <end position="83"/>
    </location>
</feature>
<dbReference type="GO" id="GO:0003779">
    <property type="term" value="F:actin binding"/>
    <property type="evidence" value="ECO:0007669"/>
    <property type="project" value="UniProtKB-KW"/>
</dbReference>
<keyword evidence="5" id="KW-0813">Transport</keyword>
<dbReference type="CDD" id="cd22065">
    <property type="entry name" value="WH2_Spire_1-2_r1"/>
    <property type="match status" value="1"/>
</dbReference>
<dbReference type="GO" id="GO:0040038">
    <property type="term" value="P:polar body extrusion after meiotic divisions"/>
    <property type="evidence" value="ECO:0007669"/>
    <property type="project" value="TreeGrafter"/>
</dbReference>
<dbReference type="GO" id="GO:0005856">
    <property type="term" value="C:cytoskeleton"/>
    <property type="evidence" value="ECO:0007669"/>
    <property type="project" value="UniProtKB-SubCell"/>
</dbReference>
<comment type="subcellular location">
    <subcellularLocation>
        <location evidence="3">Cell membrane</location>
        <topology evidence="3">Peripheral membrane protein</topology>
        <orientation evidence="3">Cytoplasmic side</orientation>
    </subcellularLocation>
    <subcellularLocation>
        <location evidence="2">Cytoplasm</location>
        <location evidence="2">Cytoskeleton</location>
    </subcellularLocation>
    <subcellularLocation>
        <location evidence="1">Cytoplasmic vesicle membrane</location>
        <topology evidence="1">Peripheral membrane protein</topology>
        <orientation evidence="1">Cytoplasmic side</orientation>
    </subcellularLocation>
</comment>
<comment type="caution">
    <text evidence="16">The sequence shown here is derived from an EMBL/GenBank/DDBJ whole genome shotgun (WGS) entry which is preliminary data.</text>
</comment>
<keyword evidence="8" id="KW-0677">Repeat</keyword>
<dbReference type="GO" id="GO:0005938">
    <property type="term" value="C:cell cortex"/>
    <property type="evidence" value="ECO:0007669"/>
    <property type="project" value="TreeGrafter"/>
</dbReference>
<organism evidence="16 17">
    <name type="scientific">Cloeon dipterum</name>
    <dbReference type="NCBI Taxonomy" id="197152"/>
    <lineage>
        <taxon>Eukaryota</taxon>
        <taxon>Metazoa</taxon>
        <taxon>Ecdysozoa</taxon>
        <taxon>Arthropoda</taxon>
        <taxon>Hexapoda</taxon>
        <taxon>Insecta</taxon>
        <taxon>Pterygota</taxon>
        <taxon>Palaeoptera</taxon>
        <taxon>Ephemeroptera</taxon>
        <taxon>Pisciforma</taxon>
        <taxon>Baetidae</taxon>
        <taxon>Cloeon</taxon>
    </lineage>
</organism>
<evidence type="ECO:0000256" key="1">
    <source>
        <dbReference type="ARBA" id="ARBA00004180"/>
    </source>
</evidence>
<evidence type="ECO:0000256" key="7">
    <source>
        <dbReference type="ARBA" id="ARBA00022490"/>
    </source>
</evidence>
<feature type="region of interest" description="Disordered" evidence="14">
    <location>
        <begin position="652"/>
        <end position="673"/>
    </location>
</feature>
<dbReference type="Pfam" id="PF16474">
    <property type="entry name" value="KIND"/>
    <property type="match status" value="1"/>
</dbReference>
<feature type="region of interest" description="Disordered" evidence="14">
    <location>
        <begin position="288"/>
        <end position="325"/>
    </location>
</feature>
<dbReference type="OrthoDB" id="10043757at2759"/>
<dbReference type="GO" id="GO:0036089">
    <property type="term" value="P:cleavage furrow formation"/>
    <property type="evidence" value="ECO:0007669"/>
    <property type="project" value="TreeGrafter"/>
</dbReference>
<evidence type="ECO:0000256" key="10">
    <source>
        <dbReference type="ARBA" id="ARBA00023136"/>
    </source>
</evidence>
<accession>A0A8S1DS41</accession>
<evidence type="ECO:0000256" key="9">
    <source>
        <dbReference type="ARBA" id="ARBA00022927"/>
    </source>
</evidence>